<name>A0A7S1US76_9STRA</name>
<protein>
    <submittedName>
        <fullName evidence="1">Uncharacterized protein</fullName>
    </submittedName>
</protein>
<accession>A0A7S1US76</accession>
<proteinExistence type="predicted"/>
<evidence type="ECO:0000313" key="1">
    <source>
        <dbReference type="EMBL" id="CAD9274827.1"/>
    </source>
</evidence>
<organism evidence="1">
    <name type="scientific">Grammatophora oceanica</name>
    <dbReference type="NCBI Taxonomy" id="210454"/>
    <lineage>
        <taxon>Eukaryota</taxon>
        <taxon>Sar</taxon>
        <taxon>Stramenopiles</taxon>
        <taxon>Ochrophyta</taxon>
        <taxon>Bacillariophyta</taxon>
        <taxon>Fragilariophyceae</taxon>
        <taxon>Fragilariophycidae</taxon>
        <taxon>Rhabdonematales</taxon>
        <taxon>Grammatophoraceae</taxon>
        <taxon>Grammatophora</taxon>
    </lineage>
</organism>
<sequence>MYPEQPMPEKRMVTVDDDCVEGIESASLMAGEDMNCEDATKYFGTSCRLIEQGRRQDATLQVCMRLKEAVKSFADAEFGEVCRCWVGAGSRDYCKRGGLKGRLLEHSFYEE</sequence>
<dbReference type="EMBL" id="HBGK01007221">
    <property type="protein sequence ID" value="CAD9274827.1"/>
    <property type="molecule type" value="Transcribed_RNA"/>
</dbReference>
<reference evidence="1" key="1">
    <citation type="submission" date="2021-01" db="EMBL/GenBank/DDBJ databases">
        <authorList>
            <person name="Corre E."/>
            <person name="Pelletier E."/>
            <person name="Niang G."/>
            <person name="Scheremetjew M."/>
            <person name="Finn R."/>
            <person name="Kale V."/>
            <person name="Holt S."/>
            <person name="Cochrane G."/>
            <person name="Meng A."/>
            <person name="Brown T."/>
            <person name="Cohen L."/>
        </authorList>
    </citation>
    <scope>NUCLEOTIDE SEQUENCE</scope>
    <source>
        <strain evidence="1">CCMP 410</strain>
    </source>
</reference>
<dbReference type="AlphaFoldDB" id="A0A7S1US76"/>
<gene>
    <name evidence="1" type="ORF">GOCE00092_LOCUS3735</name>
</gene>